<organism evidence="2 3">
    <name type="scientific">Caenorhabditis tropicalis</name>
    <dbReference type="NCBI Taxonomy" id="1561998"/>
    <lineage>
        <taxon>Eukaryota</taxon>
        <taxon>Metazoa</taxon>
        <taxon>Ecdysozoa</taxon>
        <taxon>Nematoda</taxon>
        <taxon>Chromadorea</taxon>
        <taxon>Rhabditida</taxon>
        <taxon>Rhabditina</taxon>
        <taxon>Rhabditomorpha</taxon>
        <taxon>Rhabditoidea</taxon>
        <taxon>Rhabditidae</taxon>
        <taxon>Peloderinae</taxon>
        <taxon>Caenorhabditis</taxon>
    </lineage>
</organism>
<name>A0A1I7U9A9_9PELO</name>
<dbReference type="Proteomes" id="UP000095282">
    <property type="component" value="Unplaced"/>
</dbReference>
<feature type="compositionally biased region" description="Low complexity" evidence="1">
    <location>
        <begin position="82"/>
        <end position="95"/>
    </location>
</feature>
<feature type="compositionally biased region" description="Basic and acidic residues" evidence="1">
    <location>
        <begin position="117"/>
        <end position="128"/>
    </location>
</feature>
<accession>A0A1I7U9A9</accession>
<keyword evidence="2" id="KW-1185">Reference proteome</keyword>
<reference evidence="3" key="1">
    <citation type="submission" date="2016-11" db="UniProtKB">
        <authorList>
            <consortium name="WormBaseParasite"/>
        </authorList>
    </citation>
    <scope>IDENTIFICATION</scope>
</reference>
<dbReference type="WBParaSite" id="Csp11.Scaffold629.g16170.t1">
    <property type="protein sequence ID" value="Csp11.Scaffold629.g16170.t1"/>
    <property type="gene ID" value="Csp11.Scaffold629.g16170"/>
</dbReference>
<feature type="region of interest" description="Disordered" evidence="1">
    <location>
        <begin position="1"/>
        <end position="44"/>
    </location>
</feature>
<feature type="region of interest" description="Disordered" evidence="1">
    <location>
        <begin position="65"/>
        <end position="143"/>
    </location>
</feature>
<dbReference type="STRING" id="1561998.A0A1I7U9A9"/>
<feature type="compositionally biased region" description="Basic and acidic residues" evidence="1">
    <location>
        <begin position="35"/>
        <end position="44"/>
    </location>
</feature>
<protein>
    <submittedName>
        <fullName evidence="3">BESS domain-containing protein</fullName>
    </submittedName>
</protein>
<evidence type="ECO:0000313" key="2">
    <source>
        <dbReference type="Proteomes" id="UP000095282"/>
    </source>
</evidence>
<dbReference type="AlphaFoldDB" id="A0A1I7U9A9"/>
<feature type="compositionally biased region" description="Low complexity" evidence="1">
    <location>
        <begin position="103"/>
        <end position="115"/>
    </location>
</feature>
<feature type="compositionally biased region" description="Low complexity" evidence="1">
    <location>
        <begin position="1"/>
        <end position="22"/>
    </location>
</feature>
<sequence length="293" mass="33609">MFIADQSMKSSYSDSGSSSSSDSQDRLNLQPPALKQKEETFDNHVTEKNFVYGADRPLSDIFYETGASDDDNEIDRNYSPVTTTTTENSYRNTDTTTRRHFESSTYPTSTITVTTRQEPRKYETELTRGEGNSDISMSGYGFESGSTSSPIMLEFLEKPRKYENASPNNTGTTDVTDFTREVDEFYKSSTSLPIQTFEYGAVRDVRDSLDKETTTPKFPFNREEEEVPTKSKWTSKRKIREKDDNSKCNNPILKDLMEMVIRFSNLLRNKKHVFSEDDFISFHIETNDIFGCN</sequence>
<evidence type="ECO:0000256" key="1">
    <source>
        <dbReference type="SAM" id="MobiDB-lite"/>
    </source>
</evidence>
<dbReference type="eggNOG" id="ENOG502TGM7">
    <property type="taxonomic scope" value="Eukaryota"/>
</dbReference>
<proteinExistence type="predicted"/>
<evidence type="ECO:0000313" key="3">
    <source>
        <dbReference type="WBParaSite" id="Csp11.Scaffold629.g16170.t1"/>
    </source>
</evidence>